<sequence length="316" mass="36694">MCTRGPNEESYQFFDNIVDYINKANNYENDDESGNISSNCDKFSSTWSTWFKNKLIAKSVCEELIKLYKSLDVLKAKSACSEDYKNECGFFNYRVNFKITESRGNKHKCASVLYNAIESYFMDGSINYVNLYFIYDIDNNDLNKMNILYNLYENYSKLKAIEYKNEEQDKQQLLTHSSACCPDYIEANYICNPDNRDNNRKFCEKLDKFKTKYDDLYNEVVPKGSDYSKNFIKLSECPNTKIITTAVTGTVVGLIPLFGVLYKFTPMGQIFKSKMGILNNGISNNDEETINMSLMEQENEPLKFHQGTYNIKYQSL</sequence>
<dbReference type="AlphaFoldDB" id="A0A1G4ECL9"/>
<dbReference type="VEuPathDB" id="PlasmoDB:PVW1_050046200"/>
<evidence type="ECO:0000313" key="2">
    <source>
        <dbReference type="EMBL" id="SCA83353.1"/>
    </source>
</evidence>
<accession>A0A1G4ECL9</accession>
<dbReference type="EMBL" id="FLYH01000001">
    <property type="protein sequence ID" value="SCA83353.1"/>
    <property type="molecule type" value="Genomic_DNA"/>
</dbReference>
<keyword evidence="1" id="KW-1133">Transmembrane helix</keyword>
<keyword evidence="1" id="KW-0472">Membrane</keyword>
<gene>
    <name evidence="2" type="ORF">PVT01_000006000</name>
</gene>
<dbReference type="Pfam" id="PF05795">
    <property type="entry name" value="Plasmodium_Vir"/>
    <property type="match status" value="1"/>
</dbReference>
<reference evidence="2 3" key="1">
    <citation type="submission" date="2016-07" db="EMBL/GenBank/DDBJ databases">
        <authorList>
            <consortium name="Pathogen Informatics"/>
        </authorList>
    </citation>
    <scope>NUCLEOTIDE SEQUENCE [LARGE SCALE GENOMIC DNA]</scope>
</reference>
<proteinExistence type="predicted"/>
<name>A0A1G4ECL9_PLAVI</name>
<dbReference type="Proteomes" id="UP000196402">
    <property type="component" value="Unassembled WGS sequence"/>
</dbReference>
<feature type="transmembrane region" description="Helical" evidence="1">
    <location>
        <begin position="242"/>
        <end position="265"/>
    </location>
</feature>
<keyword evidence="1" id="KW-0812">Transmembrane</keyword>
<dbReference type="VEuPathDB" id="PlasmoDB:PVPAM_050008700"/>
<organism evidence="2 3">
    <name type="scientific">Plasmodium vivax</name>
    <name type="common">malaria parasite P. vivax</name>
    <dbReference type="NCBI Taxonomy" id="5855"/>
    <lineage>
        <taxon>Eukaryota</taxon>
        <taxon>Sar</taxon>
        <taxon>Alveolata</taxon>
        <taxon>Apicomplexa</taxon>
        <taxon>Aconoidasida</taxon>
        <taxon>Haemosporida</taxon>
        <taxon>Plasmodiidae</taxon>
        <taxon>Plasmodium</taxon>
        <taxon>Plasmodium (Plasmodium)</taxon>
    </lineage>
</organism>
<evidence type="ECO:0000313" key="3">
    <source>
        <dbReference type="Proteomes" id="UP000196402"/>
    </source>
</evidence>
<dbReference type="VEuPathDB" id="PlasmoDB:PVP01_0402400"/>
<evidence type="ECO:0000256" key="1">
    <source>
        <dbReference type="SAM" id="Phobius"/>
    </source>
</evidence>
<dbReference type="InterPro" id="IPR008780">
    <property type="entry name" value="Plasmodium_Vir"/>
</dbReference>
<protein>
    <submittedName>
        <fullName evidence="2">Vir protein, putative</fullName>
    </submittedName>
</protein>